<evidence type="ECO:0000256" key="7">
    <source>
        <dbReference type="ARBA" id="ARBA00023128"/>
    </source>
</evidence>
<evidence type="ECO:0000256" key="4">
    <source>
        <dbReference type="ARBA" id="ARBA00022660"/>
    </source>
</evidence>
<sequence length="216" mass="23663">MLFARASAVMYRGWRVSAMRGLKSNTGIVGLEVEPNAKEILTSLYTKTLQELNKIPPTAEYRKSVEQMTKERLDIVKGTDDLASIEAAIAGGQVEQLIQQAKDELGLIPTLLSARVFDPYDGSPVEDILTDLKRRVNPHTPHCPNTPSQIAADALASNACAPACCCAKAWMAHSSTVSVRRGVALQRDDVPMRQSKSFPTERFVELELPAIEDNAK</sequence>
<comment type="similarity">
    <text evidence="2">Belongs to the complex I NDUFA5 subunit family.</text>
</comment>
<comment type="caution">
    <text evidence="9">The sequence shown here is derived from an EMBL/GenBank/DDBJ whole genome shotgun (WGS) entry which is preliminary data.</text>
</comment>
<evidence type="ECO:0000256" key="5">
    <source>
        <dbReference type="ARBA" id="ARBA00022792"/>
    </source>
</evidence>
<proteinExistence type="inferred from homology"/>
<dbReference type="EMBL" id="JBGBPQ010000004">
    <property type="protein sequence ID" value="KAL1525409.1"/>
    <property type="molecule type" value="Genomic_DNA"/>
</dbReference>
<keyword evidence="8" id="KW-0472">Membrane</keyword>
<evidence type="ECO:0000256" key="8">
    <source>
        <dbReference type="ARBA" id="ARBA00023136"/>
    </source>
</evidence>
<evidence type="ECO:0000313" key="9">
    <source>
        <dbReference type="EMBL" id="KAL1525409.1"/>
    </source>
</evidence>
<evidence type="ECO:0000256" key="1">
    <source>
        <dbReference type="ARBA" id="ARBA00004443"/>
    </source>
</evidence>
<keyword evidence="10" id="KW-1185">Reference proteome</keyword>
<evidence type="ECO:0000256" key="2">
    <source>
        <dbReference type="ARBA" id="ARBA00010261"/>
    </source>
</evidence>
<keyword evidence="4" id="KW-0679">Respiratory chain</keyword>
<comment type="subcellular location">
    <subcellularLocation>
        <location evidence="1">Mitochondrion inner membrane</location>
        <topology evidence="1">Peripheral membrane protein</topology>
        <orientation evidence="1">Matrix side</orientation>
    </subcellularLocation>
</comment>
<evidence type="ECO:0000313" key="10">
    <source>
        <dbReference type="Proteomes" id="UP001515480"/>
    </source>
</evidence>
<dbReference type="Proteomes" id="UP001515480">
    <property type="component" value="Unassembled WGS sequence"/>
</dbReference>
<dbReference type="AlphaFoldDB" id="A0AB34JUL9"/>
<dbReference type="PANTHER" id="PTHR12653">
    <property type="entry name" value="NADH-UBIQUINONE OXIDOREDUCTASE 13 KD-B SUBUNIT"/>
    <property type="match status" value="1"/>
</dbReference>
<name>A0AB34JUL9_PRYPA</name>
<reference evidence="9 10" key="1">
    <citation type="journal article" date="2024" name="Science">
        <title>Giant polyketide synthase enzymes in the biosynthesis of giant marine polyether toxins.</title>
        <authorList>
            <person name="Fallon T.R."/>
            <person name="Shende V.V."/>
            <person name="Wierzbicki I.H."/>
            <person name="Pendleton A.L."/>
            <person name="Watervoot N.F."/>
            <person name="Auber R.P."/>
            <person name="Gonzalez D.J."/>
            <person name="Wisecaver J.H."/>
            <person name="Moore B.S."/>
        </authorList>
    </citation>
    <scope>NUCLEOTIDE SEQUENCE [LARGE SCALE GENOMIC DNA]</scope>
    <source>
        <strain evidence="9 10">12B1</strain>
    </source>
</reference>
<evidence type="ECO:0008006" key="11">
    <source>
        <dbReference type="Google" id="ProtNLM"/>
    </source>
</evidence>
<dbReference type="PANTHER" id="PTHR12653:SF0">
    <property type="entry name" value="NADH DEHYDROGENASE [UBIQUINONE] 1 ALPHA SUBCOMPLEX SUBUNIT 5"/>
    <property type="match status" value="1"/>
</dbReference>
<gene>
    <name evidence="9" type="ORF">AB1Y20_020268</name>
</gene>
<evidence type="ECO:0000256" key="3">
    <source>
        <dbReference type="ARBA" id="ARBA00022448"/>
    </source>
</evidence>
<keyword evidence="5" id="KW-0999">Mitochondrion inner membrane</keyword>
<keyword evidence="3" id="KW-0813">Transport</keyword>
<dbReference type="GO" id="GO:0022904">
    <property type="term" value="P:respiratory electron transport chain"/>
    <property type="evidence" value="ECO:0007669"/>
    <property type="project" value="InterPro"/>
</dbReference>
<evidence type="ECO:0000256" key="6">
    <source>
        <dbReference type="ARBA" id="ARBA00022982"/>
    </source>
</evidence>
<dbReference type="Pfam" id="PF04716">
    <property type="entry name" value="ETC_C1_NDUFA5"/>
    <property type="match status" value="1"/>
</dbReference>
<protein>
    <recommendedName>
        <fullName evidence="11">NADH dehydrogenase [ubiquinone] 1 alpha subcomplex subunit 5</fullName>
    </recommendedName>
</protein>
<dbReference type="GO" id="GO:0005743">
    <property type="term" value="C:mitochondrial inner membrane"/>
    <property type="evidence" value="ECO:0007669"/>
    <property type="project" value="UniProtKB-SubCell"/>
</dbReference>
<accession>A0AB34JUL9</accession>
<dbReference type="InterPro" id="IPR006806">
    <property type="entry name" value="NDUFA5"/>
</dbReference>
<keyword evidence="6" id="KW-0249">Electron transport</keyword>
<organism evidence="9 10">
    <name type="scientific">Prymnesium parvum</name>
    <name type="common">Toxic golden alga</name>
    <dbReference type="NCBI Taxonomy" id="97485"/>
    <lineage>
        <taxon>Eukaryota</taxon>
        <taxon>Haptista</taxon>
        <taxon>Haptophyta</taxon>
        <taxon>Prymnesiophyceae</taxon>
        <taxon>Prymnesiales</taxon>
        <taxon>Prymnesiaceae</taxon>
        <taxon>Prymnesium</taxon>
    </lineage>
</organism>
<keyword evidence="7" id="KW-0496">Mitochondrion</keyword>